<name>A0A8G1RXC9_9EURO</name>
<sequence>MSFPTYNLRRLALTHTPLAQRPRTTPAAAAAAGGASAVRRLASRASPGQTSNVANPQSSSPESQSINVARGKQARHADTPDTASVQSPISSQFGPTSEAHEGEEQTSADAQIKNHPGESEATKRRNVERAGERPLGAEDRQ</sequence>
<keyword evidence="3" id="KW-1185">Reference proteome</keyword>
<dbReference type="GeneID" id="63865180"/>
<accession>A0A8G1RXC9</accession>
<evidence type="ECO:0000313" key="2">
    <source>
        <dbReference type="EMBL" id="RAK80033.1"/>
    </source>
</evidence>
<feature type="compositionally biased region" description="Basic and acidic residues" evidence="1">
    <location>
        <begin position="115"/>
        <end position="141"/>
    </location>
</feature>
<dbReference type="AlphaFoldDB" id="A0A8G1RXC9"/>
<gene>
    <name evidence="2" type="ORF">BO72DRAFT_484270</name>
</gene>
<evidence type="ECO:0000256" key="1">
    <source>
        <dbReference type="SAM" id="MobiDB-lite"/>
    </source>
</evidence>
<feature type="compositionally biased region" description="Low complexity" evidence="1">
    <location>
        <begin position="18"/>
        <end position="45"/>
    </location>
</feature>
<feature type="compositionally biased region" description="Polar residues" evidence="1">
    <location>
        <begin position="46"/>
        <end position="67"/>
    </location>
</feature>
<evidence type="ECO:0000313" key="3">
    <source>
        <dbReference type="Proteomes" id="UP000249789"/>
    </source>
</evidence>
<feature type="compositionally biased region" description="Polar residues" evidence="1">
    <location>
        <begin position="81"/>
        <end position="95"/>
    </location>
</feature>
<dbReference type="OrthoDB" id="4765225at2759"/>
<feature type="region of interest" description="Disordered" evidence="1">
    <location>
        <begin position="14"/>
        <end position="141"/>
    </location>
</feature>
<dbReference type="Proteomes" id="UP000249789">
    <property type="component" value="Unassembled WGS sequence"/>
</dbReference>
<proteinExistence type="predicted"/>
<dbReference type="RefSeq" id="XP_040804043.1">
    <property type="nucleotide sequence ID" value="XM_040947847.1"/>
</dbReference>
<dbReference type="EMBL" id="KZ824631">
    <property type="protein sequence ID" value="RAK80033.1"/>
    <property type="molecule type" value="Genomic_DNA"/>
</dbReference>
<dbReference type="VEuPathDB" id="FungiDB:BO72DRAFT_484270"/>
<reference evidence="2 3" key="1">
    <citation type="submission" date="2018-02" db="EMBL/GenBank/DDBJ databases">
        <title>The genomes of Aspergillus section Nigri reveals drivers in fungal speciation.</title>
        <authorList>
            <consortium name="DOE Joint Genome Institute"/>
            <person name="Vesth T.C."/>
            <person name="Nybo J."/>
            <person name="Theobald S."/>
            <person name="Brandl J."/>
            <person name="Frisvad J.C."/>
            <person name="Nielsen K.F."/>
            <person name="Lyhne E.K."/>
            <person name="Kogle M.E."/>
            <person name="Kuo A."/>
            <person name="Riley R."/>
            <person name="Clum A."/>
            <person name="Nolan M."/>
            <person name="Lipzen A."/>
            <person name="Salamov A."/>
            <person name="Henrissat B."/>
            <person name="Wiebenga A."/>
            <person name="De vries R.P."/>
            <person name="Grigoriev I.V."/>
            <person name="Mortensen U.H."/>
            <person name="Andersen M.R."/>
            <person name="Baker S.E."/>
        </authorList>
    </citation>
    <scope>NUCLEOTIDE SEQUENCE [LARGE SCALE GENOMIC DNA]</scope>
    <source>
        <strain evidence="2 3">CBS 313.89</strain>
    </source>
</reference>
<organism evidence="2 3">
    <name type="scientific">Aspergillus fijiensis CBS 313.89</name>
    <dbReference type="NCBI Taxonomy" id="1448319"/>
    <lineage>
        <taxon>Eukaryota</taxon>
        <taxon>Fungi</taxon>
        <taxon>Dikarya</taxon>
        <taxon>Ascomycota</taxon>
        <taxon>Pezizomycotina</taxon>
        <taxon>Eurotiomycetes</taxon>
        <taxon>Eurotiomycetidae</taxon>
        <taxon>Eurotiales</taxon>
        <taxon>Aspergillaceae</taxon>
        <taxon>Aspergillus</taxon>
    </lineage>
</organism>
<protein>
    <submittedName>
        <fullName evidence="2">Uncharacterized protein</fullName>
    </submittedName>
</protein>